<dbReference type="KEGG" id="lpil:LIP_1272"/>
<feature type="transmembrane region" description="Helical" evidence="7">
    <location>
        <begin position="85"/>
        <end position="108"/>
    </location>
</feature>
<reference evidence="10" key="2">
    <citation type="journal article" date="2016" name="Int. J. Syst. Evol. Microbiol.">
        <title>Complete genome sequence and cell structure of Limnochorda pilosa, a Gram-negative spore-former within the phylum Firmicutes.</title>
        <authorList>
            <person name="Watanabe M."/>
            <person name="Kojima H."/>
            <person name="Fukui M."/>
        </authorList>
    </citation>
    <scope>NUCLEOTIDE SEQUENCE [LARGE SCALE GENOMIC DNA]</scope>
    <source>
        <strain evidence="10">HC45</strain>
    </source>
</reference>
<evidence type="ECO:0000256" key="1">
    <source>
        <dbReference type="ARBA" id="ARBA00004651"/>
    </source>
</evidence>
<keyword evidence="2 7" id="KW-0813">Transport</keyword>
<feature type="domain" description="ABC transmembrane type-1" evidence="8">
    <location>
        <begin position="83"/>
        <end position="314"/>
    </location>
</feature>
<organism evidence="9 10">
    <name type="scientific">Limnochorda pilosa</name>
    <dbReference type="NCBI Taxonomy" id="1555112"/>
    <lineage>
        <taxon>Bacteria</taxon>
        <taxon>Bacillati</taxon>
        <taxon>Bacillota</taxon>
        <taxon>Limnochordia</taxon>
        <taxon>Limnochordales</taxon>
        <taxon>Limnochordaceae</taxon>
        <taxon>Limnochorda</taxon>
    </lineage>
</organism>
<sequence length="329" mass="36311">MPPRALASAAGNRTTAASRRLAFRLLAPAGLLVGGVVVVPLLLAFYLSLHRAEPAVGGLLTRFVGLANYRYYLIESPLFWPAVRVTLYFTLASLGLELVLGLGMALVLDQPFFGRPLVRALVLLPWGVPTVVNARMWEWIYAGANYGALNGLLKTLHLLPPGQDVVWLGFDVPFAGVPVLGSLFEWLGASRALHMIILADTWKVTPLVVLLFLAGLQTVPASLHEAATLDGAGFWQRLRHVVLPLLRPVLLVILVLRTMELFRVFDVIYILMQYSIRVLGVFTYETGMKFLHFGRGSALAFLISLFIAGLSLVYMKWLYTDDEAEVKGR</sequence>
<keyword evidence="3" id="KW-1003">Cell membrane</keyword>
<feature type="transmembrane region" description="Helical" evidence="7">
    <location>
        <begin position="238"/>
        <end position="257"/>
    </location>
</feature>
<reference evidence="10" key="1">
    <citation type="submission" date="2015-07" db="EMBL/GenBank/DDBJ databases">
        <title>Complete genome sequence and phylogenetic analysis of Limnochorda pilosa.</title>
        <authorList>
            <person name="Watanabe M."/>
            <person name="Kojima H."/>
            <person name="Fukui M."/>
        </authorList>
    </citation>
    <scope>NUCLEOTIDE SEQUENCE [LARGE SCALE GENOMIC DNA]</scope>
    <source>
        <strain evidence="10">HC45</strain>
    </source>
</reference>
<evidence type="ECO:0000256" key="4">
    <source>
        <dbReference type="ARBA" id="ARBA00022692"/>
    </source>
</evidence>
<dbReference type="GO" id="GO:0055085">
    <property type="term" value="P:transmembrane transport"/>
    <property type="evidence" value="ECO:0007669"/>
    <property type="project" value="InterPro"/>
</dbReference>
<gene>
    <name evidence="9" type="ORF">LIP_1272</name>
</gene>
<evidence type="ECO:0000313" key="9">
    <source>
        <dbReference type="EMBL" id="BAS27129.1"/>
    </source>
</evidence>
<dbReference type="EMBL" id="AP014924">
    <property type="protein sequence ID" value="BAS27129.1"/>
    <property type="molecule type" value="Genomic_DNA"/>
</dbReference>
<dbReference type="PANTHER" id="PTHR43005">
    <property type="entry name" value="BLR7065 PROTEIN"/>
    <property type="match status" value="1"/>
</dbReference>
<feature type="transmembrane region" description="Helical" evidence="7">
    <location>
        <begin position="165"/>
        <end position="184"/>
    </location>
</feature>
<feature type="transmembrane region" description="Helical" evidence="7">
    <location>
        <begin position="296"/>
        <end position="319"/>
    </location>
</feature>
<keyword evidence="5 7" id="KW-1133">Transmembrane helix</keyword>
<dbReference type="InterPro" id="IPR035906">
    <property type="entry name" value="MetI-like_sf"/>
</dbReference>
<accession>A0A0K2SJV8</accession>
<dbReference type="InterPro" id="IPR000515">
    <property type="entry name" value="MetI-like"/>
</dbReference>
<proteinExistence type="inferred from homology"/>
<evidence type="ECO:0000256" key="5">
    <source>
        <dbReference type="ARBA" id="ARBA00022989"/>
    </source>
</evidence>
<evidence type="ECO:0000256" key="7">
    <source>
        <dbReference type="RuleBase" id="RU363032"/>
    </source>
</evidence>
<dbReference type="Proteomes" id="UP000065807">
    <property type="component" value="Chromosome"/>
</dbReference>
<dbReference type="AlphaFoldDB" id="A0A0K2SJV8"/>
<dbReference type="GO" id="GO:0005886">
    <property type="term" value="C:plasma membrane"/>
    <property type="evidence" value="ECO:0007669"/>
    <property type="project" value="UniProtKB-SubCell"/>
</dbReference>
<comment type="similarity">
    <text evidence="7">Belongs to the binding-protein-dependent transport system permease family.</text>
</comment>
<keyword evidence="6 7" id="KW-0472">Membrane</keyword>
<evidence type="ECO:0000259" key="8">
    <source>
        <dbReference type="PROSITE" id="PS50928"/>
    </source>
</evidence>
<evidence type="ECO:0000256" key="3">
    <source>
        <dbReference type="ARBA" id="ARBA00022475"/>
    </source>
</evidence>
<feature type="transmembrane region" description="Helical" evidence="7">
    <location>
        <begin position="21"/>
        <end position="49"/>
    </location>
</feature>
<dbReference type="STRING" id="1555112.LIP_1272"/>
<evidence type="ECO:0000256" key="2">
    <source>
        <dbReference type="ARBA" id="ARBA00022448"/>
    </source>
</evidence>
<protein>
    <submittedName>
        <fullName evidence="9">ABC transporter permease</fullName>
    </submittedName>
</protein>
<feature type="transmembrane region" description="Helical" evidence="7">
    <location>
        <begin position="264"/>
        <end position="284"/>
    </location>
</feature>
<name>A0A0K2SJV8_LIMPI</name>
<evidence type="ECO:0000256" key="6">
    <source>
        <dbReference type="ARBA" id="ARBA00023136"/>
    </source>
</evidence>
<dbReference type="PANTHER" id="PTHR43005:SF1">
    <property type="entry name" value="SPERMIDINE_PUTRESCINE TRANSPORT SYSTEM PERMEASE PROTEIN"/>
    <property type="match status" value="1"/>
</dbReference>
<dbReference type="PROSITE" id="PS50928">
    <property type="entry name" value="ABC_TM1"/>
    <property type="match status" value="1"/>
</dbReference>
<dbReference type="Gene3D" id="1.10.3720.10">
    <property type="entry name" value="MetI-like"/>
    <property type="match status" value="1"/>
</dbReference>
<evidence type="ECO:0000313" key="10">
    <source>
        <dbReference type="Proteomes" id="UP000065807"/>
    </source>
</evidence>
<dbReference type="SUPFAM" id="SSF161098">
    <property type="entry name" value="MetI-like"/>
    <property type="match status" value="1"/>
</dbReference>
<dbReference type="CDD" id="cd06261">
    <property type="entry name" value="TM_PBP2"/>
    <property type="match status" value="1"/>
</dbReference>
<keyword evidence="4 7" id="KW-0812">Transmembrane</keyword>
<feature type="transmembrane region" description="Helical" evidence="7">
    <location>
        <begin position="196"/>
        <end position="218"/>
    </location>
</feature>
<keyword evidence="10" id="KW-1185">Reference proteome</keyword>
<dbReference type="Pfam" id="PF00528">
    <property type="entry name" value="BPD_transp_1"/>
    <property type="match status" value="1"/>
</dbReference>
<comment type="subcellular location">
    <subcellularLocation>
        <location evidence="1 7">Cell membrane</location>
        <topology evidence="1 7">Multi-pass membrane protein</topology>
    </subcellularLocation>
</comment>